<dbReference type="eggNOG" id="COG1846">
    <property type="taxonomic scope" value="Bacteria"/>
</dbReference>
<dbReference type="CDD" id="cd00090">
    <property type="entry name" value="HTH_ARSR"/>
    <property type="match status" value="1"/>
</dbReference>
<dbReference type="PANTHER" id="PTHR33164:SF99">
    <property type="entry name" value="MARR FAMILY REGULATORY PROTEIN"/>
    <property type="match status" value="1"/>
</dbReference>
<reference evidence="2 3" key="1">
    <citation type="submission" date="2013-01" db="EMBL/GenBank/DDBJ databases">
        <title>Whole genome shotgun sequence of Gordonia soli NBRC 108243.</title>
        <authorList>
            <person name="Isaki-Nakamura S."/>
            <person name="Hosoyama A."/>
            <person name="Tsuchikane K."/>
            <person name="Ando Y."/>
            <person name="Baba S."/>
            <person name="Ohji S."/>
            <person name="Hamada M."/>
            <person name="Tamura T."/>
            <person name="Yamazoe A."/>
            <person name="Yamazaki S."/>
            <person name="Fujita N."/>
        </authorList>
    </citation>
    <scope>NUCLEOTIDE SEQUENCE [LARGE SCALE GENOMIC DNA]</scope>
    <source>
        <strain evidence="2 3">NBRC 108243</strain>
    </source>
</reference>
<keyword evidence="3" id="KW-1185">Reference proteome</keyword>
<proteinExistence type="predicted"/>
<dbReference type="SMART" id="SM00347">
    <property type="entry name" value="HTH_MARR"/>
    <property type="match status" value="1"/>
</dbReference>
<comment type="caution">
    <text evidence="2">The sequence shown here is derived from an EMBL/GenBank/DDBJ whole genome shotgun (WGS) entry which is preliminary data.</text>
</comment>
<dbReference type="AlphaFoldDB" id="M0QGG3"/>
<accession>M0QGG3</accession>
<dbReference type="EMBL" id="BANX01000009">
    <property type="protein sequence ID" value="GAC67720.1"/>
    <property type="molecule type" value="Genomic_DNA"/>
</dbReference>
<dbReference type="InterPro" id="IPR036390">
    <property type="entry name" value="WH_DNA-bd_sf"/>
</dbReference>
<dbReference type="InterPro" id="IPR011991">
    <property type="entry name" value="ArsR-like_HTH"/>
</dbReference>
<evidence type="ECO:0000259" key="1">
    <source>
        <dbReference type="PROSITE" id="PS50995"/>
    </source>
</evidence>
<dbReference type="PANTHER" id="PTHR33164">
    <property type="entry name" value="TRANSCRIPTIONAL REGULATOR, MARR FAMILY"/>
    <property type="match status" value="1"/>
</dbReference>
<dbReference type="STRING" id="1223545.GS4_09_00340"/>
<dbReference type="GO" id="GO:0006950">
    <property type="term" value="P:response to stress"/>
    <property type="evidence" value="ECO:0007669"/>
    <property type="project" value="TreeGrafter"/>
</dbReference>
<dbReference type="InterPro" id="IPR000835">
    <property type="entry name" value="HTH_MarR-typ"/>
</dbReference>
<feature type="domain" description="HTH marR-type" evidence="1">
    <location>
        <begin position="9"/>
        <end position="149"/>
    </location>
</feature>
<protein>
    <submittedName>
        <fullName evidence="2">Putative MarR family transcriptional regulator</fullName>
    </submittedName>
</protein>
<dbReference type="SUPFAM" id="SSF46785">
    <property type="entry name" value="Winged helix' DNA-binding domain"/>
    <property type="match status" value="1"/>
</dbReference>
<dbReference type="Gene3D" id="1.10.10.10">
    <property type="entry name" value="Winged helix-like DNA-binding domain superfamily/Winged helix DNA-binding domain"/>
    <property type="match status" value="1"/>
</dbReference>
<sequence length="151" mass="16611">MSARPDGGDASLSEAEQAVWRQVVDGGWGLLAVVNESMARSNLSPADLRVLEALDASTLCSISELAGRTHIRLSTLSRHVARLIDEGSVERVSSPVDGRHRLVRVTDHGRDVLREHVKARDILIRQHVIDVLSDEDFESLGRIFGRIADNL</sequence>
<organism evidence="2 3">
    <name type="scientific">Gordonia soli NBRC 108243</name>
    <dbReference type="NCBI Taxonomy" id="1223545"/>
    <lineage>
        <taxon>Bacteria</taxon>
        <taxon>Bacillati</taxon>
        <taxon>Actinomycetota</taxon>
        <taxon>Actinomycetes</taxon>
        <taxon>Mycobacteriales</taxon>
        <taxon>Gordoniaceae</taxon>
        <taxon>Gordonia</taxon>
    </lineage>
</organism>
<dbReference type="InterPro" id="IPR039422">
    <property type="entry name" value="MarR/SlyA-like"/>
</dbReference>
<evidence type="ECO:0000313" key="2">
    <source>
        <dbReference type="EMBL" id="GAC67720.1"/>
    </source>
</evidence>
<name>M0QGG3_9ACTN</name>
<dbReference type="GO" id="GO:0003700">
    <property type="term" value="F:DNA-binding transcription factor activity"/>
    <property type="evidence" value="ECO:0007669"/>
    <property type="project" value="InterPro"/>
</dbReference>
<dbReference type="RefSeq" id="WP_007619180.1">
    <property type="nucleotide sequence ID" value="NZ_BANX01000009.1"/>
</dbReference>
<dbReference type="Pfam" id="PF12802">
    <property type="entry name" value="MarR_2"/>
    <property type="match status" value="1"/>
</dbReference>
<evidence type="ECO:0000313" key="3">
    <source>
        <dbReference type="Proteomes" id="UP000011666"/>
    </source>
</evidence>
<dbReference type="PROSITE" id="PS50995">
    <property type="entry name" value="HTH_MARR_2"/>
    <property type="match status" value="1"/>
</dbReference>
<dbReference type="InterPro" id="IPR036388">
    <property type="entry name" value="WH-like_DNA-bd_sf"/>
</dbReference>
<gene>
    <name evidence="2" type="ORF">GS4_09_00340</name>
</gene>
<dbReference type="Proteomes" id="UP000011666">
    <property type="component" value="Unassembled WGS sequence"/>
</dbReference>